<evidence type="ECO:0000256" key="1">
    <source>
        <dbReference type="SAM" id="SignalP"/>
    </source>
</evidence>
<organism evidence="2 3">
    <name type="scientific">Sphingorhabdus buctiana</name>
    <dbReference type="NCBI Taxonomy" id="1508805"/>
    <lineage>
        <taxon>Bacteria</taxon>
        <taxon>Pseudomonadati</taxon>
        <taxon>Pseudomonadota</taxon>
        <taxon>Alphaproteobacteria</taxon>
        <taxon>Sphingomonadales</taxon>
        <taxon>Sphingomonadaceae</taxon>
        <taxon>Sphingorhabdus</taxon>
    </lineage>
</organism>
<keyword evidence="3" id="KW-1185">Reference proteome</keyword>
<evidence type="ECO:0000313" key="2">
    <source>
        <dbReference type="EMBL" id="MFD1766543.1"/>
    </source>
</evidence>
<protein>
    <submittedName>
        <fullName evidence="2">Uncharacterized protein</fullName>
    </submittedName>
</protein>
<gene>
    <name evidence="2" type="ORF">ACFSAG_06775</name>
</gene>
<accession>A0ABW4MDJ8</accession>
<sequence>MKRQILFLTAAIAAIGGMSATAISGGSISERRAKALAAYEPAGEPVDCVTLSQVRSSRVIDDRTIDFTLAGGKVYRNTLPYSCPSLASEERFSHRTSLNQLCSVDTIRVLQSFGGGLQEGAGCGLGKFQPMQKIQPR</sequence>
<dbReference type="Proteomes" id="UP001597215">
    <property type="component" value="Unassembled WGS sequence"/>
</dbReference>
<comment type="caution">
    <text evidence="2">The sequence shown here is derived from an EMBL/GenBank/DDBJ whole genome shotgun (WGS) entry which is preliminary data.</text>
</comment>
<evidence type="ECO:0000313" key="3">
    <source>
        <dbReference type="Proteomes" id="UP001597215"/>
    </source>
</evidence>
<reference evidence="3" key="1">
    <citation type="journal article" date="2019" name="Int. J. Syst. Evol. Microbiol.">
        <title>The Global Catalogue of Microorganisms (GCM) 10K type strain sequencing project: providing services to taxonomists for standard genome sequencing and annotation.</title>
        <authorList>
            <consortium name="The Broad Institute Genomics Platform"/>
            <consortium name="The Broad Institute Genome Sequencing Center for Infectious Disease"/>
            <person name="Wu L."/>
            <person name="Ma J."/>
        </authorList>
    </citation>
    <scope>NUCLEOTIDE SEQUENCE [LARGE SCALE GENOMIC DNA]</scope>
    <source>
        <strain evidence="3">CGMCC 1.12449</strain>
    </source>
</reference>
<proteinExistence type="predicted"/>
<dbReference type="RefSeq" id="WP_374611657.1">
    <property type="nucleotide sequence ID" value="NZ_JBHUEL010000004.1"/>
</dbReference>
<name>A0ABW4MDJ8_9SPHN</name>
<dbReference type="EMBL" id="JBHUEL010000004">
    <property type="protein sequence ID" value="MFD1766543.1"/>
    <property type="molecule type" value="Genomic_DNA"/>
</dbReference>
<feature type="signal peptide" evidence="1">
    <location>
        <begin position="1"/>
        <end position="22"/>
    </location>
</feature>
<feature type="chain" id="PRO_5045693941" evidence="1">
    <location>
        <begin position="23"/>
        <end position="137"/>
    </location>
</feature>
<keyword evidence="1" id="KW-0732">Signal</keyword>